<dbReference type="STRING" id="1276220.STAIW_v1c01420"/>
<dbReference type="Proteomes" id="UP000014984">
    <property type="component" value="Chromosome"/>
</dbReference>
<dbReference type="AlphaFoldDB" id="S5MAP3"/>
<gene>
    <name evidence="1" type="ORF">STAIW_v1c01420</name>
</gene>
<reference evidence="1 2" key="1">
    <citation type="journal article" date="2013" name="Genome Biol. Evol.">
        <title>Comparison of metabolic capacities and inference of gene content evolution in mosquito-associated Spiroplasma diminutum and S. taiwanense.</title>
        <authorList>
            <person name="Lo W.S."/>
            <person name="Ku C."/>
            <person name="Chen L.L."/>
            <person name="Chang T.H."/>
            <person name="Kuo C.H."/>
        </authorList>
    </citation>
    <scope>NUCLEOTIDE SEQUENCE [LARGE SCALE GENOMIC DNA]</scope>
    <source>
        <strain evidence="1">CT-1</strain>
    </source>
</reference>
<evidence type="ECO:0000313" key="1">
    <source>
        <dbReference type="EMBL" id="AGR40828.1"/>
    </source>
</evidence>
<evidence type="ECO:0000313" key="2">
    <source>
        <dbReference type="Proteomes" id="UP000014984"/>
    </source>
</evidence>
<sequence length="53" mass="6172">MSHTAIVIVGICTKVERIILEDLNNNLEEILKNKKITENLSMKINELKFQILY</sequence>
<dbReference type="KEGG" id="stai:STAIW_v1c01420"/>
<name>S5MAP3_9MOLU</name>
<dbReference type="RefSeq" id="WP_020833967.1">
    <property type="nucleotide sequence ID" value="NC_021846.1"/>
</dbReference>
<dbReference type="HOGENOM" id="CLU_3066372_0_0_14"/>
<organism evidence="1 2">
    <name type="scientific">Spiroplasma taiwanense CT-1</name>
    <dbReference type="NCBI Taxonomy" id="1276220"/>
    <lineage>
        <taxon>Bacteria</taxon>
        <taxon>Bacillati</taxon>
        <taxon>Mycoplasmatota</taxon>
        <taxon>Mollicutes</taxon>
        <taxon>Entomoplasmatales</taxon>
        <taxon>Spiroplasmataceae</taxon>
        <taxon>Spiroplasma</taxon>
    </lineage>
</organism>
<proteinExistence type="predicted"/>
<dbReference type="EMBL" id="CP005074">
    <property type="protein sequence ID" value="AGR40828.1"/>
    <property type="molecule type" value="Genomic_DNA"/>
</dbReference>
<accession>S5MAP3</accession>
<dbReference type="PATRIC" id="fig|1276220.3.peg.143"/>
<keyword evidence="2" id="KW-1185">Reference proteome</keyword>
<protein>
    <submittedName>
        <fullName evidence="1">Uncharacterized protein</fullName>
    </submittedName>
</protein>